<keyword evidence="2" id="KW-1185">Reference proteome</keyword>
<proteinExistence type="predicted"/>
<dbReference type="Proteomes" id="UP000281553">
    <property type="component" value="Unassembled WGS sequence"/>
</dbReference>
<accession>A0A3P7KVS5</accession>
<dbReference type="EMBL" id="UYRU01045590">
    <property type="protein sequence ID" value="VDN08674.1"/>
    <property type="molecule type" value="Genomic_DNA"/>
</dbReference>
<reference evidence="1 2" key="1">
    <citation type="submission" date="2018-11" db="EMBL/GenBank/DDBJ databases">
        <authorList>
            <consortium name="Pathogen Informatics"/>
        </authorList>
    </citation>
    <scope>NUCLEOTIDE SEQUENCE [LARGE SCALE GENOMIC DNA]</scope>
</reference>
<gene>
    <name evidence="1" type="ORF">DILT_LOCUS4505</name>
</gene>
<organism evidence="1 2">
    <name type="scientific">Dibothriocephalus latus</name>
    <name type="common">Fish tapeworm</name>
    <name type="synonym">Diphyllobothrium latum</name>
    <dbReference type="NCBI Taxonomy" id="60516"/>
    <lineage>
        <taxon>Eukaryota</taxon>
        <taxon>Metazoa</taxon>
        <taxon>Spiralia</taxon>
        <taxon>Lophotrochozoa</taxon>
        <taxon>Platyhelminthes</taxon>
        <taxon>Cestoda</taxon>
        <taxon>Eucestoda</taxon>
        <taxon>Diphyllobothriidea</taxon>
        <taxon>Diphyllobothriidae</taxon>
        <taxon>Dibothriocephalus</taxon>
    </lineage>
</organism>
<evidence type="ECO:0000313" key="1">
    <source>
        <dbReference type="EMBL" id="VDN08674.1"/>
    </source>
</evidence>
<protein>
    <submittedName>
        <fullName evidence="1">Uncharacterized protein</fullName>
    </submittedName>
</protein>
<dbReference type="OrthoDB" id="9390935at2759"/>
<dbReference type="AlphaFoldDB" id="A0A3P7KVS5"/>
<name>A0A3P7KVS5_DIBLA</name>
<evidence type="ECO:0000313" key="2">
    <source>
        <dbReference type="Proteomes" id="UP000281553"/>
    </source>
</evidence>
<sequence length="131" mass="15027">MLRWDPTHLLEEDHRGKKSFLYGRTRSMYTSGYDYPANDYEVDTIVETVQFTKAIDFKEVLRLKESKSPAPDEVSAKMLKEIASELAKPLFTPFRASFETGYLPADWKSARITPLYKGGNWVSTAIIDRSP</sequence>